<dbReference type="EMBL" id="JADHEI010000058">
    <property type="protein sequence ID" value="MBF2735998.1"/>
    <property type="molecule type" value="Genomic_DNA"/>
</dbReference>
<dbReference type="Proteomes" id="UP000604381">
    <property type="component" value="Unassembled WGS sequence"/>
</dbReference>
<gene>
    <name evidence="1" type="ORF">ISN26_08065</name>
</gene>
<sequence length="77" mass="8837">MSISFIPEGEARNVQRHRLRFKTKDDFNKAILMNKQKGYIVFHSGENRRLVGQIVLVFPEDFAVEVDAAADEAKDQT</sequence>
<reference evidence="1" key="1">
    <citation type="submission" date="2020-10" db="EMBL/GenBank/DDBJ databases">
        <title>An improved Amphimedon queenslandica hologenome assembly reveals how three proteobacterial symbionts can extend the metabolic phenotypic of their marine sponge host.</title>
        <authorList>
            <person name="Degnan B."/>
            <person name="Degnan S."/>
            <person name="Xiang X."/>
        </authorList>
    </citation>
    <scope>NUCLEOTIDE SEQUENCE</scope>
    <source>
        <strain evidence="1">AqS2</strain>
    </source>
</reference>
<proteinExistence type="predicted"/>
<accession>A0A930XYL5</accession>
<dbReference type="AlphaFoldDB" id="A0A930XYL5"/>
<evidence type="ECO:0000313" key="2">
    <source>
        <dbReference type="Proteomes" id="UP000604381"/>
    </source>
</evidence>
<comment type="caution">
    <text evidence="1">The sequence shown here is derived from an EMBL/GenBank/DDBJ whole genome shotgun (WGS) entry which is preliminary data.</text>
</comment>
<name>A0A930XYL5_9GAMM</name>
<keyword evidence="2" id="KW-1185">Reference proteome</keyword>
<protein>
    <submittedName>
        <fullName evidence="1">Uncharacterized protein</fullName>
    </submittedName>
</protein>
<organism evidence="1 2">
    <name type="scientific">Candidatus Amphirhobacter heronislandensis</name>
    <dbReference type="NCBI Taxonomy" id="1732024"/>
    <lineage>
        <taxon>Bacteria</taxon>
        <taxon>Pseudomonadati</taxon>
        <taxon>Pseudomonadota</taxon>
        <taxon>Gammaproteobacteria</taxon>
        <taxon>Candidatus Tethybacterales</taxon>
        <taxon>Candidatus Tethybacteraceae</taxon>
        <taxon>Candidatus Amphirhobacter</taxon>
    </lineage>
</organism>
<evidence type="ECO:0000313" key="1">
    <source>
        <dbReference type="EMBL" id="MBF2735998.1"/>
    </source>
</evidence>